<dbReference type="Proteomes" id="UP000053144">
    <property type="component" value="Chromosome 8"/>
</dbReference>
<dbReference type="AlphaFoldDB" id="A0A0L9V4U5"/>
<evidence type="ECO:0000256" key="1">
    <source>
        <dbReference type="SAM" id="MobiDB-lite"/>
    </source>
</evidence>
<accession>A0A0L9V4U5</accession>
<dbReference type="EMBL" id="CM003378">
    <property type="protein sequence ID" value="KOM49972.1"/>
    <property type="molecule type" value="Genomic_DNA"/>
</dbReference>
<dbReference type="Gramene" id="KOM49972">
    <property type="protein sequence ID" value="KOM49972"/>
    <property type="gene ID" value="LR48_Vigan08g079900"/>
</dbReference>
<evidence type="ECO:0000313" key="3">
    <source>
        <dbReference type="Proteomes" id="UP000053144"/>
    </source>
</evidence>
<evidence type="ECO:0000313" key="2">
    <source>
        <dbReference type="EMBL" id="KOM49972.1"/>
    </source>
</evidence>
<protein>
    <submittedName>
        <fullName evidence="2">Uncharacterized protein</fullName>
    </submittedName>
</protein>
<feature type="region of interest" description="Disordered" evidence="1">
    <location>
        <begin position="74"/>
        <end position="94"/>
    </location>
</feature>
<sequence>MFWKRSKVSRSWNLGRAAKAPKYKAVEGSRMLDCPFFGALGTGCHDTTLGCPFLGLSVLVVTHGRLGALFSGADGQGSRKHAWAPSPGALSARRSTPATCHTAHLVAPLRVLSTSDIGP</sequence>
<proteinExistence type="predicted"/>
<gene>
    <name evidence="2" type="ORF">LR48_Vigan08g079900</name>
</gene>
<organism evidence="2 3">
    <name type="scientific">Phaseolus angularis</name>
    <name type="common">Azuki bean</name>
    <name type="synonym">Vigna angularis</name>
    <dbReference type="NCBI Taxonomy" id="3914"/>
    <lineage>
        <taxon>Eukaryota</taxon>
        <taxon>Viridiplantae</taxon>
        <taxon>Streptophyta</taxon>
        <taxon>Embryophyta</taxon>
        <taxon>Tracheophyta</taxon>
        <taxon>Spermatophyta</taxon>
        <taxon>Magnoliopsida</taxon>
        <taxon>eudicotyledons</taxon>
        <taxon>Gunneridae</taxon>
        <taxon>Pentapetalae</taxon>
        <taxon>rosids</taxon>
        <taxon>fabids</taxon>
        <taxon>Fabales</taxon>
        <taxon>Fabaceae</taxon>
        <taxon>Papilionoideae</taxon>
        <taxon>50 kb inversion clade</taxon>
        <taxon>NPAAA clade</taxon>
        <taxon>indigoferoid/millettioid clade</taxon>
        <taxon>Phaseoleae</taxon>
        <taxon>Vigna</taxon>
    </lineage>
</organism>
<name>A0A0L9V4U5_PHAAN</name>
<reference evidence="3" key="1">
    <citation type="journal article" date="2015" name="Proc. Natl. Acad. Sci. U.S.A.">
        <title>Genome sequencing of adzuki bean (Vigna angularis) provides insight into high starch and low fat accumulation and domestication.</title>
        <authorList>
            <person name="Yang K."/>
            <person name="Tian Z."/>
            <person name="Chen C."/>
            <person name="Luo L."/>
            <person name="Zhao B."/>
            <person name="Wang Z."/>
            <person name="Yu L."/>
            <person name="Li Y."/>
            <person name="Sun Y."/>
            <person name="Li W."/>
            <person name="Chen Y."/>
            <person name="Li Y."/>
            <person name="Zhang Y."/>
            <person name="Ai D."/>
            <person name="Zhao J."/>
            <person name="Shang C."/>
            <person name="Ma Y."/>
            <person name="Wu B."/>
            <person name="Wang M."/>
            <person name="Gao L."/>
            <person name="Sun D."/>
            <person name="Zhang P."/>
            <person name="Guo F."/>
            <person name="Wang W."/>
            <person name="Li Y."/>
            <person name="Wang J."/>
            <person name="Varshney R.K."/>
            <person name="Wang J."/>
            <person name="Ling H.Q."/>
            <person name="Wan P."/>
        </authorList>
    </citation>
    <scope>NUCLEOTIDE SEQUENCE</scope>
    <source>
        <strain evidence="3">cv. Jingnong 6</strain>
    </source>
</reference>